<reference evidence="2" key="1">
    <citation type="journal article" date="2020" name="Stud. Mycol.">
        <title>101 Dothideomycetes genomes: a test case for predicting lifestyles and emergence of pathogens.</title>
        <authorList>
            <person name="Haridas S."/>
            <person name="Albert R."/>
            <person name="Binder M."/>
            <person name="Bloem J."/>
            <person name="Labutti K."/>
            <person name="Salamov A."/>
            <person name="Andreopoulos B."/>
            <person name="Baker S."/>
            <person name="Barry K."/>
            <person name="Bills G."/>
            <person name="Bluhm B."/>
            <person name="Cannon C."/>
            <person name="Castanera R."/>
            <person name="Culley D."/>
            <person name="Daum C."/>
            <person name="Ezra D."/>
            <person name="Gonzalez J."/>
            <person name="Henrissat B."/>
            <person name="Kuo A."/>
            <person name="Liang C."/>
            <person name="Lipzen A."/>
            <person name="Lutzoni F."/>
            <person name="Magnuson J."/>
            <person name="Mondo S."/>
            <person name="Nolan M."/>
            <person name="Ohm R."/>
            <person name="Pangilinan J."/>
            <person name="Park H.-J."/>
            <person name="Ramirez L."/>
            <person name="Alfaro M."/>
            <person name="Sun H."/>
            <person name="Tritt A."/>
            <person name="Yoshinaga Y."/>
            <person name="Zwiers L.-H."/>
            <person name="Turgeon B."/>
            <person name="Goodwin S."/>
            <person name="Spatafora J."/>
            <person name="Crous P."/>
            <person name="Grigoriev I."/>
        </authorList>
    </citation>
    <scope>NUCLEOTIDE SEQUENCE</scope>
    <source>
        <strain evidence="2">CBS 130266</strain>
    </source>
</reference>
<accession>A0A9P4NI99</accession>
<name>A0A9P4NI99_9PEZI</name>
<protein>
    <submittedName>
        <fullName evidence="2">Uncharacterized protein</fullName>
    </submittedName>
</protein>
<evidence type="ECO:0000256" key="1">
    <source>
        <dbReference type="SAM" id="MobiDB-lite"/>
    </source>
</evidence>
<organism evidence="2 3">
    <name type="scientific">Tothia fuscella</name>
    <dbReference type="NCBI Taxonomy" id="1048955"/>
    <lineage>
        <taxon>Eukaryota</taxon>
        <taxon>Fungi</taxon>
        <taxon>Dikarya</taxon>
        <taxon>Ascomycota</taxon>
        <taxon>Pezizomycotina</taxon>
        <taxon>Dothideomycetes</taxon>
        <taxon>Pleosporomycetidae</taxon>
        <taxon>Venturiales</taxon>
        <taxon>Cylindrosympodiaceae</taxon>
        <taxon>Tothia</taxon>
    </lineage>
</organism>
<proteinExistence type="predicted"/>
<dbReference type="EMBL" id="MU007093">
    <property type="protein sequence ID" value="KAF2422125.1"/>
    <property type="molecule type" value="Genomic_DNA"/>
</dbReference>
<sequence length="107" mass="11833">MAQTQQTKPIPIPKATNAGHEVELDESLPSRICFCQMPNETCTTILPKSVSCSADDKGQRSVAHEPRPYGQASSLDVRGFFPDDDELRKSAQDLFKSQWGQRTVGKP</sequence>
<feature type="compositionally biased region" description="Basic and acidic residues" evidence="1">
    <location>
        <begin position="54"/>
        <end position="67"/>
    </location>
</feature>
<comment type="caution">
    <text evidence="2">The sequence shown here is derived from an EMBL/GenBank/DDBJ whole genome shotgun (WGS) entry which is preliminary data.</text>
</comment>
<keyword evidence="3" id="KW-1185">Reference proteome</keyword>
<feature type="region of interest" description="Disordered" evidence="1">
    <location>
        <begin position="53"/>
        <end position="81"/>
    </location>
</feature>
<dbReference type="Proteomes" id="UP000800235">
    <property type="component" value="Unassembled WGS sequence"/>
</dbReference>
<feature type="region of interest" description="Disordered" evidence="1">
    <location>
        <begin position="1"/>
        <end position="22"/>
    </location>
</feature>
<evidence type="ECO:0000313" key="2">
    <source>
        <dbReference type="EMBL" id="KAF2422125.1"/>
    </source>
</evidence>
<evidence type="ECO:0000313" key="3">
    <source>
        <dbReference type="Proteomes" id="UP000800235"/>
    </source>
</evidence>
<dbReference type="AlphaFoldDB" id="A0A9P4NI99"/>
<gene>
    <name evidence="2" type="ORF">EJ08DRAFT_701778</name>
</gene>